<accession>J7G7X6</accession>
<gene>
    <name evidence="4" type="primary">tbl3</name>
    <name evidence="4" type="ORF">CMESO_230</name>
</gene>
<geneLocation type="nucleomorph" evidence="4"/>
<protein>
    <submittedName>
        <fullName evidence="4">Transducin (Beta) 3-like protein</fullName>
    </submittedName>
</protein>
<evidence type="ECO:0000256" key="3">
    <source>
        <dbReference type="PROSITE-ProRule" id="PRU00221"/>
    </source>
</evidence>
<dbReference type="AlphaFoldDB" id="J7G7X6"/>
<evidence type="ECO:0000256" key="2">
    <source>
        <dbReference type="ARBA" id="ARBA00022737"/>
    </source>
</evidence>
<name>J7G7X6_9CRYP</name>
<dbReference type="Pfam" id="PF00400">
    <property type="entry name" value="WD40"/>
    <property type="match status" value="2"/>
</dbReference>
<dbReference type="PANTHER" id="PTHR19854:SF15">
    <property type="entry name" value="TRANSDUCIN BETA-LIKE PROTEIN 3"/>
    <property type="match status" value="1"/>
</dbReference>
<keyword evidence="2" id="KW-0677">Repeat</keyword>
<dbReference type="GO" id="GO:0030686">
    <property type="term" value="C:90S preribosome"/>
    <property type="evidence" value="ECO:0007669"/>
    <property type="project" value="TreeGrafter"/>
</dbReference>
<keyword evidence="1 3" id="KW-0853">WD repeat</keyword>
<dbReference type="PANTHER" id="PTHR19854">
    <property type="entry name" value="TRANSDUCIN BETA-LIKE 3"/>
    <property type="match status" value="1"/>
</dbReference>
<dbReference type="EMBL" id="CP003681">
    <property type="protein sequence ID" value="AFP65403.1"/>
    <property type="molecule type" value="Genomic_DNA"/>
</dbReference>
<sequence>MSRNPKKKSPIQNKGVYRIISEFLNTLDRESKTSGKNFLFEKNIALIYNIYSSKVFLFLKIKNQLILHQIIKQKNQTIRMVYISIRKNLILIISKKNKISLFHSNNSYKKKNSKSIKIFKFYKRLSFSIKNYKNGKIISADFDLGEDFFALSFQNGVVEILNLNAEIKMSFKLKNPLINISFQSEGFLKGKIFGFNNFFFLTEINLFSKKIKCFKNIKKIFNKKKYDIWLKNDETMVCCVCHHKKILNLKKKNYFAGKYFIVTDTKTLYIQKSFFFLINIFSQKKIYCTVYNSLMALRLESIVKNAETLINLKEKTNFWLRILYFSNKFQMFKPLSEKHKIFVDCRLHFSRLNSIYDVKFIGRKNFIALTFESNSIIIKTKKNFLYKTTFIQGNSIFLSIETKGAILVAINNCGKIFIWNFKNLRIICCFFAFLNIPGVFSFVKLKKSKGILLAGGKNGKIKNWEILFKKNEKLHIRFLKTLYSEKNKINSLTISLNGRIMALATSNKDLVLCNLPKIFPFAILKKFKRCFWCLNFSPKNRLLAAGSGNGEILLFEPFTGKCLDHLEGHYFPVLCCKFSQNGFFFFSSSSDGKIKIWKTNTGMCVNTITIHSSAVWNFDICSDCSFIISGCLDGKIILLKDSGFDLASAKIKNFKSFLTLQKSLNKSNFENIFSEILIKIISFYNTELLCDFFFYFFENFGKKFEKKLSESFRKLDIFNLKFLFHSLTVWSTKHVYSYMAQYILNLILHSYPFFLLNETSLVPLDNLILIIKNKLKKIRKIKENLNFCIG</sequence>
<dbReference type="GO" id="GO:0034511">
    <property type="term" value="F:U3 snoRNA binding"/>
    <property type="evidence" value="ECO:0007669"/>
    <property type="project" value="TreeGrafter"/>
</dbReference>
<dbReference type="GO" id="GO:0005730">
    <property type="term" value="C:nucleolus"/>
    <property type="evidence" value="ECO:0007669"/>
    <property type="project" value="TreeGrafter"/>
</dbReference>
<dbReference type="InterPro" id="IPR001680">
    <property type="entry name" value="WD40_rpt"/>
</dbReference>
<reference evidence="4 5" key="1">
    <citation type="journal article" date="2012" name="Genome Biol. Evol.">
        <title>Nucleomorph genome sequence of the cryptophyte alga Chroomonas mesostigmatica CCMP1168 reveals lineage-specific gene loss and genome complexity.</title>
        <authorList>
            <person name="Moore C.E."/>
            <person name="Curtis B."/>
            <person name="Mills T."/>
            <person name="Tanifuji G."/>
            <person name="Archibald J.M."/>
        </authorList>
    </citation>
    <scope>NUCLEOTIDE SEQUENCE [LARGE SCALE GENOMIC DNA]</scope>
    <source>
        <strain evidence="4 5">CCMP1168</strain>
    </source>
</reference>
<dbReference type="PROSITE" id="PS50294">
    <property type="entry name" value="WD_REPEATS_REGION"/>
    <property type="match status" value="1"/>
</dbReference>
<evidence type="ECO:0000256" key="1">
    <source>
        <dbReference type="ARBA" id="ARBA00022574"/>
    </source>
</evidence>
<dbReference type="SUPFAM" id="SSF50978">
    <property type="entry name" value="WD40 repeat-like"/>
    <property type="match status" value="1"/>
</dbReference>
<dbReference type="SMART" id="SM00320">
    <property type="entry name" value="WD40"/>
    <property type="match status" value="4"/>
</dbReference>
<dbReference type="InterPro" id="IPR015943">
    <property type="entry name" value="WD40/YVTN_repeat-like_dom_sf"/>
</dbReference>
<dbReference type="Gene3D" id="2.130.10.10">
    <property type="entry name" value="YVTN repeat-like/Quinoprotein amine dehydrogenase"/>
    <property type="match status" value="2"/>
</dbReference>
<dbReference type="PROSITE" id="PS50082">
    <property type="entry name" value="WD_REPEATS_2"/>
    <property type="match status" value="1"/>
</dbReference>
<evidence type="ECO:0000313" key="4">
    <source>
        <dbReference type="EMBL" id="AFP65403.1"/>
    </source>
</evidence>
<feature type="repeat" description="WD" evidence="3">
    <location>
        <begin position="566"/>
        <end position="607"/>
    </location>
</feature>
<dbReference type="GO" id="GO:0000472">
    <property type="term" value="P:endonucleolytic cleavage to generate mature 5'-end of SSU-rRNA from (SSU-rRNA, 5.8S rRNA, LSU-rRNA)"/>
    <property type="evidence" value="ECO:0007669"/>
    <property type="project" value="TreeGrafter"/>
</dbReference>
<dbReference type="InterPro" id="IPR036322">
    <property type="entry name" value="WD40_repeat_dom_sf"/>
</dbReference>
<organism evidence="4 5">
    <name type="scientific">Chroomonas mesostigmatica CCMP1168</name>
    <dbReference type="NCBI Taxonomy" id="1195612"/>
    <lineage>
        <taxon>Eukaryota</taxon>
        <taxon>Cryptophyceae</taxon>
        <taxon>Pyrenomonadales</taxon>
        <taxon>Chroomonadaceae</taxon>
        <taxon>Chroomonas</taxon>
    </lineage>
</organism>
<evidence type="ECO:0000313" key="5">
    <source>
        <dbReference type="Proteomes" id="UP000243348"/>
    </source>
</evidence>
<dbReference type="Proteomes" id="UP000243348">
    <property type="component" value="Nucleomorph 2"/>
</dbReference>
<dbReference type="GO" id="GO:0000480">
    <property type="term" value="P:endonucleolytic cleavage in 5'-ETS of tricistronic rRNA transcript (SSU-rRNA, 5.8S rRNA, LSU-rRNA)"/>
    <property type="evidence" value="ECO:0007669"/>
    <property type="project" value="TreeGrafter"/>
</dbReference>
<proteinExistence type="predicted"/>
<keyword evidence="4" id="KW-0542">Nucleomorph</keyword>